<dbReference type="GeneTree" id="ENSGT00940000156211"/>
<evidence type="ECO:0000256" key="8">
    <source>
        <dbReference type="SAM" id="MobiDB-lite"/>
    </source>
</evidence>
<dbReference type="Ensembl" id="ENSOMYT00000076640.2">
    <property type="protein sequence ID" value="ENSOMYP00000070399.2"/>
    <property type="gene ID" value="ENSOMYG00000032600.2"/>
</dbReference>
<feature type="region of interest" description="Disordered" evidence="8">
    <location>
        <begin position="734"/>
        <end position="757"/>
    </location>
</feature>
<feature type="region of interest" description="Disordered" evidence="8">
    <location>
        <begin position="292"/>
        <end position="373"/>
    </location>
</feature>
<feature type="binding site" evidence="7">
    <location>
        <position position="495"/>
    </location>
    <ligand>
        <name>ATP</name>
        <dbReference type="ChEBI" id="CHEBI:30616"/>
    </ligand>
</feature>
<feature type="compositionally biased region" description="Basic residues" evidence="8">
    <location>
        <begin position="734"/>
        <end position="749"/>
    </location>
</feature>
<proteinExistence type="inferred from homology"/>
<evidence type="ECO:0000313" key="10">
    <source>
        <dbReference type="Ensembl" id="ENSOMYP00000070399.2"/>
    </source>
</evidence>
<dbReference type="InterPro" id="IPR011009">
    <property type="entry name" value="Kinase-like_dom_sf"/>
</dbReference>
<sequence>MVDRSAAEPTMSSSLVNSLAKVYDPNPLHGQKLAGTKLIRSPTGPDKQPQTPSSPSSSSSSSSPVIVTWCVETESRMDSLSSQMERLLNLQETVITRLDGLSRDLGGVGREVASLRSGAWGSAGGLGQTQGKTQTQGVEVEGQAQEVAAACRVLQGVVQEASQRVEQQGKRLEGVERLVEGMHQVIGFIGEVVKSSLLAELLLNKPGGCKGAKAKQARKLKGNGMRDGKDKAKLSLKCLKAQKKKPPDASDSVEALLLDQVEKLNRQNAERSHGNGVVLDMPHIPVVQYMEEEEKRKTPEQEEEQRAREEEEGEGDIFGESDPEEEEGREGEALKIKVEHVQEEDGEKRGEGGEKESSEPLGSSAELGEVAASSKRGIKEEYWVKDNLKKSRVEERKEGGEEEEGVPEGSELQAAQSEAEKTEKEEEVDDGQPKEYIIDSSPPPAAPFDHRIVTPKPHQVTTFYAINREEVLGGGRFGQVHKCVENSSGLKLAAKIIKARSQKEKDVVKNEIQVMNQLNHANLIQLYAAFESHHDIILVMEYVDGGELFDRIIDENYNLTELDTVLFIRQICEGLQYMHKMYILHLDLKPENILCVSRATNKIKIIDFGLARRYKPREKLRVNFGTPEFLAPEVINYEFVSFPTDMWSLGVITYMLLTGLSPFLGDDDNETLNNILACQWNFEEEEFTDISEEAKDFIARLLIKSNSWRMSASQSLKHSWLSDRNLHYRLHQKKNKCHSTHPHPPRKSRPVSPQNHPANQLTNLIDFPFIYINKYTVGAKHQGLIQSFFSIGLVPHPE</sequence>
<reference evidence="10" key="2">
    <citation type="submission" date="2025-08" db="UniProtKB">
        <authorList>
            <consortium name="Ensembl"/>
        </authorList>
    </citation>
    <scope>IDENTIFICATION</scope>
</reference>
<evidence type="ECO:0000256" key="4">
    <source>
        <dbReference type="ARBA" id="ARBA00022741"/>
    </source>
</evidence>
<dbReference type="FunFam" id="3.30.200.20:FF:000196">
    <property type="entry name" value="Myosin light chain kinase family, member 4"/>
    <property type="match status" value="1"/>
</dbReference>
<gene>
    <name evidence="10" type="primary">LOC110521751</name>
</gene>
<feature type="compositionally biased region" description="Acidic residues" evidence="8">
    <location>
        <begin position="310"/>
        <end position="329"/>
    </location>
</feature>
<reference evidence="10" key="1">
    <citation type="submission" date="2020-07" db="EMBL/GenBank/DDBJ databases">
        <title>A long reads based de novo assembly of the rainbow trout Arlee double haploid line genome.</title>
        <authorList>
            <person name="Gao G."/>
            <person name="Palti Y."/>
        </authorList>
    </citation>
    <scope>NUCLEOTIDE SEQUENCE [LARGE SCALE GENOMIC DNA]</scope>
</reference>
<evidence type="ECO:0000256" key="6">
    <source>
        <dbReference type="ARBA" id="ARBA00022840"/>
    </source>
</evidence>
<dbReference type="PROSITE" id="PS50011">
    <property type="entry name" value="PROTEIN_KINASE_DOM"/>
    <property type="match status" value="1"/>
</dbReference>
<protein>
    <submittedName>
        <fullName evidence="10">Myosin light chain kinase family member 4</fullName>
    </submittedName>
</protein>
<evidence type="ECO:0000256" key="3">
    <source>
        <dbReference type="ARBA" id="ARBA00022679"/>
    </source>
</evidence>
<dbReference type="PROSITE" id="PS00108">
    <property type="entry name" value="PROTEIN_KINASE_ST"/>
    <property type="match status" value="1"/>
</dbReference>
<comment type="similarity">
    <text evidence="1">Belongs to the protein kinase superfamily. CAMK Ser/Thr protein kinase family.</text>
</comment>
<name>A0A8C7W363_ONCMY</name>
<keyword evidence="4 7" id="KW-0547">Nucleotide-binding</keyword>
<keyword evidence="11" id="KW-1185">Reference proteome</keyword>
<dbReference type="InterPro" id="IPR017441">
    <property type="entry name" value="Protein_kinase_ATP_BS"/>
</dbReference>
<evidence type="ECO:0000256" key="1">
    <source>
        <dbReference type="ARBA" id="ARBA00006692"/>
    </source>
</evidence>
<dbReference type="GO" id="GO:0004674">
    <property type="term" value="F:protein serine/threonine kinase activity"/>
    <property type="evidence" value="ECO:0007669"/>
    <property type="project" value="UniProtKB-KW"/>
</dbReference>
<dbReference type="GO" id="GO:0005524">
    <property type="term" value="F:ATP binding"/>
    <property type="evidence" value="ECO:0007669"/>
    <property type="project" value="UniProtKB-UniRule"/>
</dbReference>
<organism evidence="10 11">
    <name type="scientific">Oncorhynchus mykiss</name>
    <name type="common">Rainbow trout</name>
    <name type="synonym">Salmo gairdneri</name>
    <dbReference type="NCBI Taxonomy" id="8022"/>
    <lineage>
        <taxon>Eukaryota</taxon>
        <taxon>Metazoa</taxon>
        <taxon>Chordata</taxon>
        <taxon>Craniata</taxon>
        <taxon>Vertebrata</taxon>
        <taxon>Euteleostomi</taxon>
        <taxon>Actinopterygii</taxon>
        <taxon>Neopterygii</taxon>
        <taxon>Teleostei</taxon>
        <taxon>Protacanthopterygii</taxon>
        <taxon>Salmoniformes</taxon>
        <taxon>Salmonidae</taxon>
        <taxon>Salmoninae</taxon>
        <taxon>Oncorhynchus</taxon>
    </lineage>
</organism>
<dbReference type="SMART" id="SM00220">
    <property type="entry name" value="S_TKc"/>
    <property type="match status" value="1"/>
</dbReference>
<dbReference type="Gene3D" id="3.30.200.20">
    <property type="entry name" value="Phosphorylase Kinase, domain 1"/>
    <property type="match status" value="1"/>
</dbReference>
<evidence type="ECO:0000256" key="2">
    <source>
        <dbReference type="ARBA" id="ARBA00022527"/>
    </source>
</evidence>
<dbReference type="Proteomes" id="UP000694395">
    <property type="component" value="Chromosome 30"/>
</dbReference>
<feature type="compositionally biased region" description="Basic and acidic residues" evidence="8">
    <location>
        <begin position="293"/>
        <end position="309"/>
    </location>
</feature>
<feature type="region of interest" description="Disordered" evidence="8">
    <location>
        <begin position="392"/>
        <end position="450"/>
    </location>
</feature>
<feature type="compositionally biased region" description="Low complexity" evidence="8">
    <location>
        <begin position="53"/>
        <end position="64"/>
    </location>
</feature>
<dbReference type="FunFam" id="1.10.510.10:FF:000135">
    <property type="entry name" value="Putative myosin light chain kinase 3"/>
    <property type="match status" value="1"/>
</dbReference>
<keyword evidence="2" id="KW-0723">Serine/threonine-protein kinase</keyword>
<dbReference type="SUPFAM" id="SSF56112">
    <property type="entry name" value="Protein kinase-like (PK-like)"/>
    <property type="match status" value="1"/>
</dbReference>
<evidence type="ECO:0000259" key="9">
    <source>
        <dbReference type="PROSITE" id="PS50011"/>
    </source>
</evidence>
<dbReference type="InterPro" id="IPR008271">
    <property type="entry name" value="Ser/Thr_kinase_AS"/>
</dbReference>
<dbReference type="InterPro" id="IPR000719">
    <property type="entry name" value="Prot_kinase_dom"/>
</dbReference>
<feature type="compositionally biased region" description="Basic and acidic residues" evidence="8">
    <location>
        <begin position="330"/>
        <end position="358"/>
    </location>
</feature>
<dbReference type="CDD" id="cd14193">
    <property type="entry name" value="STKc_MLCK4"/>
    <property type="match status" value="1"/>
</dbReference>
<reference evidence="10" key="3">
    <citation type="submission" date="2025-09" db="UniProtKB">
        <authorList>
            <consortium name="Ensembl"/>
        </authorList>
    </citation>
    <scope>IDENTIFICATION</scope>
</reference>
<feature type="region of interest" description="Disordered" evidence="8">
    <location>
        <begin position="26"/>
        <end position="64"/>
    </location>
</feature>
<keyword evidence="5" id="KW-0418">Kinase</keyword>
<evidence type="ECO:0000256" key="5">
    <source>
        <dbReference type="ARBA" id="ARBA00022777"/>
    </source>
</evidence>
<evidence type="ECO:0000313" key="11">
    <source>
        <dbReference type="Proteomes" id="UP000694395"/>
    </source>
</evidence>
<keyword evidence="6 7" id="KW-0067">ATP-binding</keyword>
<dbReference type="Gene3D" id="1.10.510.10">
    <property type="entry name" value="Transferase(Phosphotransferase) domain 1"/>
    <property type="match status" value="1"/>
</dbReference>
<keyword evidence="3" id="KW-0808">Transferase</keyword>
<dbReference type="PROSITE" id="PS00107">
    <property type="entry name" value="PROTEIN_KINASE_ATP"/>
    <property type="match status" value="1"/>
</dbReference>
<feature type="domain" description="Protein kinase" evidence="9">
    <location>
        <begin position="466"/>
        <end position="721"/>
    </location>
</feature>
<dbReference type="AlphaFoldDB" id="A0A8C7W363"/>
<accession>A0A8C7W363</accession>
<dbReference type="PANTHER" id="PTHR24347">
    <property type="entry name" value="SERINE/THREONINE-PROTEIN KINASE"/>
    <property type="match status" value="1"/>
</dbReference>
<evidence type="ECO:0000256" key="7">
    <source>
        <dbReference type="PROSITE-ProRule" id="PRU10141"/>
    </source>
</evidence>
<dbReference type="Pfam" id="PF00069">
    <property type="entry name" value="Pkinase"/>
    <property type="match status" value="1"/>
</dbReference>